<evidence type="ECO:0000313" key="10">
    <source>
        <dbReference type="EMBL" id="OOS18802.1"/>
    </source>
</evidence>
<evidence type="ECO:0000256" key="6">
    <source>
        <dbReference type="ARBA" id="ARBA00022679"/>
    </source>
</evidence>
<dbReference type="GO" id="GO:0003852">
    <property type="term" value="F:2-isopropylmalate synthase activity"/>
    <property type="evidence" value="ECO:0007669"/>
    <property type="project" value="UniProtKB-EC"/>
</dbReference>
<evidence type="ECO:0000256" key="4">
    <source>
        <dbReference type="ARBA" id="ARBA00022430"/>
    </source>
</evidence>
<dbReference type="Pfam" id="PF00682">
    <property type="entry name" value="HMGL-like"/>
    <property type="match status" value="1"/>
</dbReference>
<evidence type="ECO:0000259" key="9">
    <source>
        <dbReference type="PROSITE" id="PS50991"/>
    </source>
</evidence>
<dbReference type="GO" id="GO:0009098">
    <property type="term" value="P:L-leucine biosynthetic process"/>
    <property type="evidence" value="ECO:0007669"/>
    <property type="project" value="UniProtKB-KW"/>
</dbReference>
<keyword evidence="8" id="KW-0100">Branched-chain amino acid biosynthesis</keyword>
<evidence type="ECO:0000256" key="5">
    <source>
        <dbReference type="ARBA" id="ARBA00022605"/>
    </source>
</evidence>
<dbReference type="EMBL" id="MUYO01000001">
    <property type="protein sequence ID" value="OOS18802.1"/>
    <property type="molecule type" value="Genomic_DNA"/>
</dbReference>
<dbReference type="AlphaFoldDB" id="A0A1T0C8Z9"/>
<dbReference type="InterPro" id="IPR002034">
    <property type="entry name" value="AIPM/Hcit_synth_CS"/>
</dbReference>
<evidence type="ECO:0000256" key="2">
    <source>
        <dbReference type="ARBA" id="ARBA00009396"/>
    </source>
</evidence>
<feature type="domain" description="Pyruvate carboxyltransferase" evidence="9">
    <location>
        <begin position="2"/>
        <end position="258"/>
    </location>
</feature>
<reference evidence="10 12" key="2">
    <citation type="submission" date="2017-02" db="EMBL/GenBank/DDBJ databases">
        <title>Draft genome sequence of Streptococcus mitis CCUG 63687.</title>
        <authorList>
            <person name="Salva-Serra F."/>
            <person name="Engstrom-Jakobsson H."/>
            <person name="Thorell K."/>
            <person name="Jaen-Luchoro D."/>
            <person name="Gonzales-Siles L."/>
            <person name="Karlsson R."/>
            <person name="Yazdan S."/>
            <person name="Boulund F."/>
            <person name="Johnning A."/>
            <person name="Engstrand L."/>
            <person name="Kristiansson E."/>
            <person name="Moore E."/>
        </authorList>
    </citation>
    <scope>NUCLEOTIDE SEQUENCE [LARGE SCALE GENOMIC DNA]</scope>
    <source>
        <strain evidence="10 12">CCUG 63687</strain>
    </source>
</reference>
<dbReference type="SUPFAM" id="SSF51569">
    <property type="entry name" value="Aldolase"/>
    <property type="match status" value="1"/>
</dbReference>
<dbReference type="EC" id="2.3.3.13" evidence="3"/>
<name>A0A1T0C8Z9_STRMT</name>
<keyword evidence="4" id="KW-0432">Leucine biosynthesis</keyword>
<dbReference type="Proteomes" id="UP000193849">
    <property type="component" value="Unassembled WGS sequence"/>
</dbReference>
<evidence type="ECO:0000256" key="7">
    <source>
        <dbReference type="ARBA" id="ARBA00023211"/>
    </source>
</evidence>
<dbReference type="Gene3D" id="3.20.20.70">
    <property type="entry name" value="Aldolase class I"/>
    <property type="match status" value="1"/>
</dbReference>
<comment type="similarity">
    <text evidence="2">Belongs to the alpha-IPM synthase/homocitrate synthase family. LeuA type 1 subfamily.</text>
</comment>
<dbReference type="PROSITE" id="PS50991">
    <property type="entry name" value="PYR_CT"/>
    <property type="match status" value="1"/>
</dbReference>
<reference evidence="11" key="3">
    <citation type="submission" date="2017-04" db="EMBL/GenBank/DDBJ databases">
        <authorList>
            <person name="Afonso C.L."/>
            <person name="Miller P.J."/>
            <person name="Scott M.A."/>
            <person name="Spackman E."/>
            <person name="Goraichik I."/>
            <person name="Dimitrov K.M."/>
            <person name="Suarez D.L."/>
            <person name="Swayne D.E."/>
        </authorList>
    </citation>
    <scope>NUCLEOTIDE SEQUENCE</scope>
    <source>
        <strain evidence="11">RH_777_07</strain>
    </source>
</reference>
<keyword evidence="5" id="KW-0028">Amino-acid biosynthesis</keyword>
<accession>A0A1T0C8Z9</accession>
<dbReference type="PROSITE" id="PS00816">
    <property type="entry name" value="AIPM_HOMOCIT_SYNTH_2"/>
    <property type="match status" value="1"/>
</dbReference>
<dbReference type="InterPro" id="IPR054691">
    <property type="entry name" value="LeuA/HCS_post-cat"/>
</dbReference>
<comment type="caution">
    <text evidence="10">The sequence shown here is derived from an EMBL/GenBank/DDBJ whole genome shotgun (WGS) entry which is preliminary data.</text>
</comment>
<dbReference type="InterPro" id="IPR050073">
    <property type="entry name" value="2-IPM_HCS-like"/>
</dbReference>
<dbReference type="RefSeq" id="WP_078352170.1">
    <property type="nucleotide sequence ID" value="NZ_JASHBF010000016.1"/>
</dbReference>
<evidence type="ECO:0000313" key="12">
    <source>
        <dbReference type="Proteomes" id="UP000190652"/>
    </source>
</evidence>
<evidence type="ECO:0000256" key="3">
    <source>
        <dbReference type="ARBA" id="ARBA00012973"/>
    </source>
</evidence>
<dbReference type="InterPro" id="IPR000891">
    <property type="entry name" value="PYR_CT"/>
</dbReference>
<organism evidence="10 12">
    <name type="scientific">Streptococcus mitis</name>
    <dbReference type="NCBI Taxonomy" id="28037"/>
    <lineage>
        <taxon>Bacteria</taxon>
        <taxon>Bacillati</taxon>
        <taxon>Bacillota</taxon>
        <taxon>Bacilli</taxon>
        <taxon>Lactobacillales</taxon>
        <taxon>Streptococcaceae</taxon>
        <taxon>Streptococcus</taxon>
        <taxon>Streptococcus mitis group</taxon>
    </lineage>
</organism>
<sequence length="374" mass="42414">MIYIQDNTIRDGMQQTSIKKDVATKKKVITEISKSKIHSVEIGMCDTIQDLNILKGYMRILRKDQSGVVLTRLIESSIDLAFQLYSMFPNTVIKLLVPVSKMHITEKLKTREDIYLKRLERILDYSKEKSLHVDMVLEDSTRANREFLFQVLDIVSNYEVGFVTLADTVGCSTPDEYGKMFSDIHSRFPALKLSAHCHNDLGLATANTVAAIMNHASQIETTFLGIGERAGNTSLDEVIAILQKKKFDEIDFDLQTVYQLSIKISDILEYDVAPTKPIIGKNVFVHESGIHQDGTMKNIEMYQYLLPNELGIPNSTNYTISGISSKKVLYRYFESLVGGDVNIDELIGFYRKLSKITDKLSPEDCLELFKLERG</sequence>
<protein>
    <recommendedName>
        <fullName evidence="3">2-isopropylmalate synthase</fullName>
        <ecNumber evidence="3">2.3.3.13</ecNumber>
    </recommendedName>
</protein>
<keyword evidence="7" id="KW-0464">Manganese</keyword>
<evidence type="ECO:0000256" key="1">
    <source>
        <dbReference type="ARBA" id="ARBA00004689"/>
    </source>
</evidence>
<reference evidence="11 13" key="1">
    <citation type="journal article" date="2016" name="Eur. J. Clin. Microbiol. Infect. Dis.">
        <title>Whole genome sequencing as a tool for phylogenetic analysis of clinical strains of Mitis group streptococci.</title>
        <authorList>
            <person name="Rasmussen L.H."/>
            <person name="Dargis R."/>
            <person name="Hojholt K."/>
            <person name="Christensen J.J."/>
            <person name="Skovgaard O."/>
            <person name="Justesen U.S."/>
            <person name="Rosenvinge F.S."/>
            <person name="Moser C."/>
            <person name="Lukjancenko O."/>
            <person name="Rasmussen S."/>
            <person name="Nielsen X.C."/>
        </authorList>
    </citation>
    <scope>NUCLEOTIDE SEQUENCE [LARGE SCALE GENOMIC DNA]</scope>
    <source>
        <strain evidence="11 13">RH_777_07</strain>
    </source>
</reference>
<keyword evidence="6" id="KW-0808">Transferase</keyword>
<dbReference type="EMBL" id="NCVD01000009">
    <property type="protein sequence ID" value="ORO91352.1"/>
    <property type="molecule type" value="Genomic_DNA"/>
</dbReference>
<proteinExistence type="inferred from homology"/>
<dbReference type="Pfam" id="PF22617">
    <property type="entry name" value="HCS_D2"/>
    <property type="match status" value="1"/>
</dbReference>
<evidence type="ECO:0000313" key="13">
    <source>
        <dbReference type="Proteomes" id="UP000193849"/>
    </source>
</evidence>
<dbReference type="InterPro" id="IPR013785">
    <property type="entry name" value="Aldolase_TIM"/>
</dbReference>
<evidence type="ECO:0000313" key="11">
    <source>
        <dbReference type="EMBL" id="ORO91352.1"/>
    </source>
</evidence>
<dbReference type="PANTHER" id="PTHR10277">
    <property type="entry name" value="HOMOCITRATE SYNTHASE-RELATED"/>
    <property type="match status" value="1"/>
</dbReference>
<gene>
    <name evidence="10" type="ORF">B0686_02295</name>
    <name evidence="11" type="ORF">B7702_01255</name>
</gene>
<evidence type="ECO:0000256" key="8">
    <source>
        <dbReference type="ARBA" id="ARBA00023304"/>
    </source>
</evidence>
<dbReference type="Proteomes" id="UP000190652">
    <property type="component" value="Unassembled WGS sequence"/>
</dbReference>
<dbReference type="PANTHER" id="PTHR10277:SF9">
    <property type="entry name" value="2-ISOPROPYLMALATE SYNTHASE 1, CHLOROPLASTIC-RELATED"/>
    <property type="match status" value="1"/>
</dbReference>
<comment type="pathway">
    <text evidence="1">Amino-acid biosynthesis; L-leucine biosynthesis; L-leucine from 3-methyl-2-oxobutanoate: step 1/4.</text>
</comment>